<organism evidence="1 2">
    <name type="scientific">Alishewanella aestuarii B11</name>
    <dbReference type="NCBI Taxonomy" id="1197174"/>
    <lineage>
        <taxon>Bacteria</taxon>
        <taxon>Pseudomonadati</taxon>
        <taxon>Pseudomonadota</taxon>
        <taxon>Gammaproteobacteria</taxon>
        <taxon>Alteromonadales</taxon>
        <taxon>Alteromonadaceae</taxon>
        <taxon>Alishewanella</taxon>
    </lineage>
</organism>
<sequence length="66" mass="7793">MIFDFINDFLGKDKAEQEFNESKERSTDYQAYRQGQKDMQRFAVVSCVLYIAYKHGPDLIKAIRKP</sequence>
<gene>
    <name evidence="1" type="ORF">AEST_25320</name>
</gene>
<dbReference type="PATRIC" id="fig|1197174.4.peg.2476"/>
<dbReference type="AlphaFoldDB" id="J2ID43"/>
<dbReference type="EMBL" id="ALAB01000029">
    <property type="protein sequence ID" value="EJI84599.1"/>
    <property type="molecule type" value="Genomic_DNA"/>
</dbReference>
<accession>J2ID43</accession>
<name>J2ID43_9ALTE</name>
<reference evidence="1 2" key="1">
    <citation type="journal article" date="2012" name="J. Bacteriol.">
        <title>Genome Sequence of Pectin-Degrading Alishewanella aestuarii Strain B11T, Isolated from Tidal Flat Sediment.</title>
        <authorList>
            <person name="Jung J."/>
            <person name="Choi S."/>
            <person name="Chun J."/>
            <person name="Park W."/>
        </authorList>
    </citation>
    <scope>NUCLEOTIDE SEQUENCE [LARGE SCALE GENOMIC DNA]</scope>
    <source>
        <strain evidence="1 2">B11</strain>
    </source>
</reference>
<dbReference type="Proteomes" id="UP000012043">
    <property type="component" value="Unassembled WGS sequence"/>
</dbReference>
<keyword evidence="2" id="KW-1185">Reference proteome</keyword>
<evidence type="ECO:0000313" key="2">
    <source>
        <dbReference type="Proteomes" id="UP000012043"/>
    </source>
</evidence>
<protein>
    <submittedName>
        <fullName evidence="1">Uncharacterized protein</fullName>
    </submittedName>
</protein>
<evidence type="ECO:0000313" key="1">
    <source>
        <dbReference type="EMBL" id="EJI84599.1"/>
    </source>
</evidence>
<comment type="caution">
    <text evidence="1">The sequence shown here is derived from an EMBL/GenBank/DDBJ whole genome shotgun (WGS) entry which is preliminary data.</text>
</comment>
<proteinExistence type="predicted"/>